<feature type="region of interest" description="Disordered" evidence="9">
    <location>
        <begin position="258"/>
        <end position="307"/>
    </location>
</feature>
<gene>
    <name evidence="11" type="ORF">D9611_007604</name>
</gene>
<feature type="compositionally biased region" description="Polar residues" evidence="9">
    <location>
        <begin position="271"/>
        <end position="280"/>
    </location>
</feature>
<dbReference type="SMART" id="SM00417">
    <property type="entry name" value="H4"/>
    <property type="match status" value="1"/>
</dbReference>
<dbReference type="InterPro" id="IPR009072">
    <property type="entry name" value="Histone-fold"/>
</dbReference>
<dbReference type="SUPFAM" id="SSF47113">
    <property type="entry name" value="Histone-fold"/>
    <property type="match status" value="1"/>
</dbReference>
<organism evidence="11 12">
    <name type="scientific">Ephemerocybe angulata</name>
    <dbReference type="NCBI Taxonomy" id="980116"/>
    <lineage>
        <taxon>Eukaryota</taxon>
        <taxon>Fungi</taxon>
        <taxon>Dikarya</taxon>
        <taxon>Basidiomycota</taxon>
        <taxon>Agaricomycotina</taxon>
        <taxon>Agaricomycetes</taxon>
        <taxon>Agaricomycetidae</taxon>
        <taxon>Agaricales</taxon>
        <taxon>Agaricineae</taxon>
        <taxon>Psathyrellaceae</taxon>
        <taxon>Ephemerocybe</taxon>
    </lineage>
</organism>
<proteinExistence type="inferred from homology"/>
<comment type="function">
    <text evidence="8">Core component of nucleosome. Nucleosomes wrap and compact DNA into chromatin, limiting DNA accessibility to the cellular machineries which require DNA as a template. Histones thereby play a central role in transcription regulation, DNA repair, DNA replication and chromosomal stability. DNA accessibility is regulated via a complex set of post-translational modifications of histones, also called histone code, and nucleosome remodeling.</text>
</comment>
<dbReference type="GO" id="GO:0046982">
    <property type="term" value="F:protein heterodimerization activity"/>
    <property type="evidence" value="ECO:0007669"/>
    <property type="project" value="InterPro"/>
</dbReference>
<comment type="subunit">
    <text evidence="8">The nucleosome is a histone octamer containing two molecules each of H2A, H2B, H3 and H4 assembled in one H3-H4 heterotetramer and two H2A-H2B heterodimers. The octamer wraps approximately 147 bp of DNA.</text>
</comment>
<evidence type="ECO:0000256" key="7">
    <source>
        <dbReference type="ARBA" id="ARBA00023269"/>
    </source>
</evidence>
<dbReference type="InterPro" id="IPR019809">
    <property type="entry name" value="Histone_H4_CS"/>
</dbReference>
<keyword evidence="10" id="KW-1133">Transmembrane helix</keyword>
<feature type="region of interest" description="Disordered" evidence="9">
    <location>
        <begin position="325"/>
        <end position="348"/>
    </location>
</feature>
<evidence type="ECO:0000256" key="4">
    <source>
        <dbReference type="ARBA" id="ARBA00022454"/>
    </source>
</evidence>
<dbReference type="AlphaFoldDB" id="A0A8H5BXV2"/>
<feature type="compositionally biased region" description="Gly residues" evidence="9">
    <location>
        <begin position="1"/>
        <end position="14"/>
    </location>
</feature>
<dbReference type="GO" id="GO:0005634">
    <property type="term" value="C:nucleus"/>
    <property type="evidence" value="ECO:0007669"/>
    <property type="project" value="UniProtKB-SubCell"/>
</dbReference>
<evidence type="ECO:0000256" key="5">
    <source>
        <dbReference type="ARBA" id="ARBA00023125"/>
    </source>
</evidence>
<protein>
    <recommendedName>
        <fullName evidence="8">Histone H4</fullName>
    </recommendedName>
</protein>
<evidence type="ECO:0000256" key="2">
    <source>
        <dbReference type="ARBA" id="ARBA00004286"/>
    </source>
</evidence>
<feature type="region of interest" description="Disordered" evidence="9">
    <location>
        <begin position="158"/>
        <end position="199"/>
    </location>
</feature>
<name>A0A8H5BXV2_9AGAR</name>
<dbReference type="PRINTS" id="PR00623">
    <property type="entry name" value="HISTONEH4"/>
</dbReference>
<dbReference type="CDD" id="cd22912">
    <property type="entry name" value="HFD_H4"/>
    <property type="match status" value="1"/>
</dbReference>
<evidence type="ECO:0000256" key="1">
    <source>
        <dbReference type="ARBA" id="ARBA00004123"/>
    </source>
</evidence>
<keyword evidence="7 8" id="KW-0544">Nucleosome core</keyword>
<evidence type="ECO:0000256" key="8">
    <source>
        <dbReference type="RuleBase" id="RU000528"/>
    </source>
</evidence>
<comment type="caution">
    <text evidence="11">The sequence shown here is derived from an EMBL/GenBank/DDBJ whole genome shotgun (WGS) entry which is preliminary data.</text>
</comment>
<dbReference type="PANTHER" id="PTHR10484">
    <property type="entry name" value="HISTONE H4"/>
    <property type="match status" value="1"/>
</dbReference>
<feature type="compositionally biased region" description="Low complexity" evidence="9">
    <location>
        <begin position="281"/>
        <end position="301"/>
    </location>
</feature>
<evidence type="ECO:0000313" key="11">
    <source>
        <dbReference type="EMBL" id="KAF5331562.1"/>
    </source>
</evidence>
<dbReference type="GO" id="GO:0003677">
    <property type="term" value="F:DNA binding"/>
    <property type="evidence" value="ECO:0007669"/>
    <property type="project" value="UniProtKB-KW"/>
</dbReference>
<feature type="region of interest" description="Disordered" evidence="9">
    <location>
        <begin position="1"/>
        <end position="20"/>
    </location>
</feature>
<keyword evidence="12" id="KW-1185">Reference proteome</keyword>
<evidence type="ECO:0000256" key="10">
    <source>
        <dbReference type="SAM" id="Phobius"/>
    </source>
</evidence>
<dbReference type="PROSITE" id="PS00047">
    <property type="entry name" value="HISTONE_H4"/>
    <property type="match status" value="1"/>
</dbReference>
<keyword evidence="6 8" id="KW-0539">Nucleus</keyword>
<dbReference type="GO" id="GO:0000786">
    <property type="term" value="C:nucleosome"/>
    <property type="evidence" value="ECO:0007669"/>
    <property type="project" value="UniProtKB-KW"/>
</dbReference>
<dbReference type="InterPro" id="IPR001951">
    <property type="entry name" value="Histone_H4"/>
</dbReference>
<comment type="similarity">
    <text evidence="3 8">Belongs to the histone H4 family.</text>
</comment>
<keyword evidence="4 8" id="KW-0158">Chromosome</keyword>
<dbReference type="GO" id="GO:0030527">
    <property type="term" value="F:structural constituent of chromatin"/>
    <property type="evidence" value="ECO:0007669"/>
    <property type="project" value="InterPro"/>
</dbReference>
<feature type="compositionally biased region" description="Polar residues" evidence="9">
    <location>
        <begin position="179"/>
        <end position="199"/>
    </location>
</feature>
<dbReference type="Proteomes" id="UP000541558">
    <property type="component" value="Unassembled WGS sequence"/>
</dbReference>
<keyword evidence="10" id="KW-0472">Membrane</keyword>
<evidence type="ECO:0000256" key="6">
    <source>
        <dbReference type="ARBA" id="ARBA00023242"/>
    </source>
</evidence>
<sequence>MSGRGKGGKGLGKGGAKRHRKILHDNIQVRPSVYRYHQARYHRLARRGGVKRISSLIYEETGGVLKIFLENVIRDSITYTEHAKRKTVTCARCRLCSQALRPHSLRFRCLSSRLHTDTTATISTTLPLSASTTTSTTPVIPPITSSMTTSTTLRSVMTRTPPDLPDVTTRTPPDLPDVTVTSTTSTQPLATSSAASSDKNVPTAATQSIGTIIGIVAGLLGGLILIAVIAGFIVRRMRIRRRNREAFDASKFHKSALILDEKDPHKPRPPSISTPTATPRASTVVPPATSTSSDSPSSPGTRAACTEETASPCITVVVPDLRDKERHGHGAHPLSGNKRNQREGTSSTIDIIIVEQRSPREGGRGRWRVAMGWVEQHRQCGRGNV</sequence>
<evidence type="ECO:0000256" key="3">
    <source>
        <dbReference type="ARBA" id="ARBA00006564"/>
    </source>
</evidence>
<feature type="transmembrane region" description="Helical" evidence="10">
    <location>
        <begin position="209"/>
        <end position="234"/>
    </location>
</feature>
<accession>A0A8H5BXV2</accession>
<dbReference type="Gene3D" id="1.10.20.10">
    <property type="entry name" value="Histone, subunit A"/>
    <property type="match status" value="1"/>
</dbReference>
<comment type="subcellular location">
    <subcellularLocation>
        <location evidence="2">Chromosome</location>
    </subcellularLocation>
    <subcellularLocation>
        <location evidence="1">Nucleus</location>
    </subcellularLocation>
</comment>
<evidence type="ECO:0000313" key="12">
    <source>
        <dbReference type="Proteomes" id="UP000541558"/>
    </source>
</evidence>
<dbReference type="EMBL" id="JAACJK010000113">
    <property type="protein sequence ID" value="KAF5331562.1"/>
    <property type="molecule type" value="Genomic_DNA"/>
</dbReference>
<keyword evidence="5 8" id="KW-0238">DNA-binding</keyword>
<evidence type="ECO:0000256" key="9">
    <source>
        <dbReference type="SAM" id="MobiDB-lite"/>
    </source>
</evidence>
<keyword evidence="10" id="KW-0812">Transmembrane</keyword>
<reference evidence="11 12" key="1">
    <citation type="journal article" date="2020" name="ISME J.">
        <title>Uncovering the hidden diversity of litter-decomposition mechanisms in mushroom-forming fungi.</title>
        <authorList>
            <person name="Floudas D."/>
            <person name="Bentzer J."/>
            <person name="Ahren D."/>
            <person name="Johansson T."/>
            <person name="Persson P."/>
            <person name="Tunlid A."/>
        </authorList>
    </citation>
    <scope>NUCLEOTIDE SEQUENCE [LARGE SCALE GENOMIC DNA]</scope>
    <source>
        <strain evidence="11 12">CBS 175.51</strain>
    </source>
</reference>